<reference evidence="2" key="1">
    <citation type="submission" date="2019-12" db="EMBL/GenBank/DDBJ databases">
        <title>Microbes associate with the intestines of laboratory mice.</title>
        <authorList>
            <person name="Navarre W."/>
            <person name="Wong E."/>
        </authorList>
    </citation>
    <scope>NUCLEOTIDE SEQUENCE</scope>
    <source>
        <strain evidence="2">NM79_F5</strain>
    </source>
</reference>
<dbReference type="AlphaFoldDB" id="A0A964RM55"/>
<dbReference type="InterPro" id="IPR001387">
    <property type="entry name" value="Cro/C1-type_HTH"/>
</dbReference>
<dbReference type="PROSITE" id="PS50943">
    <property type="entry name" value="HTH_CROC1"/>
    <property type="match status" value="1"/>
</dbReference>
<evidence type="ECO:0000313" key="3">
    <source>
        <dbReference type="Proteomes" id="UP000656077"/>
    </source>
</evidence>
<evidence type="ECO:0000313" key="2">
    <source>
        <dbReference type="EMBL" id="MVX64258.1"/>
    </source>
</evidence>
<dbReference type="RefSeq" id="WP_160359251.1">
    <property type="nucleotide sequence ID" value="NZ_WSRQ01000015.1"/>
</dbReference>
<sequence length="236" mass="27525">MEVIIMFDKEMSLKEQEILRSRLKERRLFLEMTYQELADKTGISKSTLQRYETGTIKNLAYDKILIISKALDVDPNYFINLSTDYTGDQIQDNTIIMENRADYLNHIKEFEYTALKFLTPSLISDGYMVEQRDRGSIGDLVAIRGSEVWHIDFMYIRDVSKHATGMGMSKQQLLLRFGRLAIYDKPISKYSIVVNRRLIAEQLLQIKPIHLDITMSIILLKNDGYEELFFNEVSSK</sequence>
<name>A0A964RM55_9CLOT</name>
<organism evidence="2 3">
    <name type="scientific">Clostridium chromiireducens</name>
    <dbReference type="NCBI Taxonomy" id="225345"/>
    <lineage>
        <taxon>Bacteria</taxon>
        <taxon>Bacillati</taxon>
        <taxon>Bacillota</taxon>
        <taxon>Clostridia</taxon>
        <taxon>Eubacteriales</taxon>
        <taxon>Clostridiaceae</taxon>
        <taxon>Clostridium</taxon>
    </lineage>
</organism>
<dbReference type="Proteomes" id="UP000656077">
    <property type="component" value="Unassembled WGS sequence"/>
</dbReference>
<dbReference type="Pfam" id="PF01381">
    <property type="entry name" value="HTH_3"/>
    <property type="match status" value="1"/>
</dbReference>
<accession>A0A964RM55</accession>
<dbReference type="SMART" id="SM00530">
    <property type="entry name" value="HTH_XRE"/>
    <property type="match status" value="1"/>
</dbReference>
<dbReference type="EMBL" id="WSRQ01000015">
    <property type="protein sequence ID" value="MVX64258.1"/>
    <property type="molecule type" value="Genomic_DNA"/>
</dbReference>
<feature type="domain" description="HTH cro/C1-type" evidence="1">
    <location>
        <begin position="23"/>
        <end position="78"/>
    </location>
</feature>
<gene>
    <name evidence="2" type="ORF">GKZ28_11205</name>
</gene>
<dbReference type="SUPFAM" id="SSF47413">
    <property type="entry name" value="lambda repressor-like DNA-binding domains"/>
    <property type="match status" value="1"/>
</dbReference>
<dbReference type="CDD" id="cd00093">
    <property type="entry name" value="HTH_XRE"/>
    <property type="match status" value="1"/>
</dbReference>
<evidence type="ECO:0000259" key="1">
    <source>
        <dbReference type="PROSITE" id="PS50943"/>
    </source>
</evidence>
<dbReference type="GO" id="GO:0003677">
    <property type="term" value="F:DNA binding"/>
    <property type="evidence" value="ECO:0007669"/>
    <property type="project" value="InterPro"/>
</dbReference>
<proteinExistence type="predicted"/>
<comment type="caution">
    <text evidence="2">The sequence shown here is derived from an EMBL/GenBank/DDBJ whole genome shotgun (WGS) entry which is preliminary data.</text>
</comment>
<dbReference type="InterPro" id="IPR010982">
    <property type="entry name" value="Lambda_DNA-bd_dom_sf"/>
</dbReference>
<dbReference type="Gene3D" id="1.10.260.40">
    <property type="entry name" value="lambda repressor-like DNA-binding domains"/>
    <property type="match status" value="1"/>
</dbReference>
<protein>
    <submittedName>
        <fullName evidence="2">Helix-turn-helix domain-containing protein</fullName>
    </submittedName>
</protein>